<evidence type="ECO:0000313" key="2">
    <source>
        <dbReference type="Proteomes" id="UP000806528"/>
    </source>
</evidence>
<protein>
    <recommendedName>
        <fullName evidence="3">Asp23/Gls24 family envelope stress response protein</fullName>
    </recommendedName>
</protein>
<evidence type="ECO:0000313" key="1">
    <source>
        <dbReference type="EMBL" id="MBE3001888.1"/>
    </source>
</evidence>
<proteinExistence type="predicted"/>
<name>A0ABR9PDG7_9ACTN</name>
<gene>
    <name evidence="1" type="ORF">IDM40_24800</name>
</gene>
<dbReference type="Proteomes" id="UP000806528">
    <property type="component" value="Unassembled WGS sequence"/>
</dbReference>
<evidence type="ECO:0008006" key="3">
    <source>
        <dbReference type="Google" id="ProtNLM"/>
    </source>
</evidence>
<comment type="caution">
    <text evidence="1">The sequence shown here is derived from an EMBL/GenBank/DDBJ whole genome shotgun (WGS) entry which is preliminary data.</text>
</comment>
<sequence length="104" mass="10475">MDSGETPESIARRVADAALGHPDVVELSAGGFSTLATPAPGGRVRGVAVRRAEIEVGVVVRYGRALPEIAAELRRELAPIAGGRAVHVSVEDVVAGLGGIPSGG</sequence>
<keyword evidence="2" id="KW-1185">Reference proteome</keyword>
<reference evidence="1 2" key="1">
    <citation type="submission" date="2020-09" db="EMBL/GenBank/DDBJ databases">
        <title>Diversity and distribution of actinomycetes associated with coral in the coast of Hainan.</title>
        <authorList>
            <person name="Li F."/>
        </authorList>
    </citation>
    <scope>NUCLEOTIDE SEQUENCE [LARGE SCALE GENOMIC DNA]</scope>
    <source>
        <strain evidence="1 2">HNM0947</strain>
    </source>
</reference>
<dbReference type="EMBL" id="JADBGI010000030">
    <property type="protein sequence ID" value="MBE3001888.1"/>
    <property type="molecule type" value="Genomic_DNA"/>
</dbReference>
<organism evidence="1 2">
    <name type="scientific">Nocardiopsis coralli</name>
    <dbReference type="NCBI Taxonomy" id="2772213"/>
    <lineage>
        <taxon>Bacteria</taxon>
        <taxon>Bacillati</taxon>
        <taxon>Actinomycetota</taxon>
        <taxon>Actinomycetes</taxon>
        <taxon>Streptosporangiales</taxon>
        <taxon>Nocardiopsidaceae</taxon>
        <taxon>Nocardiopsis</taxon>
    </lineage>
</organism>
<accession>A0ABR9PDG7</accession>
<dbReference type="RefSeq" id="WP_193124478.1">
    <property type="nucleotide sequence ID" value="NZ_JADBGI010000030.1"/>
</dbReference>